<evidence type="ECO:0000313" key="1">
    <source>
        <dbReference type="EMBL" id="AHZ10862.1"/>
    </source>
</evidence>
<organism evidence="1 2">
    <name type="scientific">Bacillus phage Megatron</name>
    <dbReference type="NCBI Taxonomy" id="1486661"/>
    <lineage>
        <taxon>Viruses</taxon>
        <taxon>Duplodnaviria</taxon>
        <taxon>Heunggongvirae</taxon>
        <taxon>Uroviricota</taxon>
        <taxon>Caudoviricetes</taxon>
        <taxon>Herelleviridae</taxon>
        <taxon>Bastillevirinae</taxon>
        <taxon>Wphvirus</taxon>
        <taxon>Wphvirus megatron</taxon>
    </lineage>
</organism>
<reference evidence="2" key="1">
    <citation type="submission" date="2014-09" db="EMBL/GenBank/DDBJ databases">
        <authorList>
            <person name="Sauder A.B."/>
            <person name="McKenzie Q.R."/>
            <person name="Temple L.M."/>
            <person name="Alexis B.K."/>
            <person name="Al-Atrache Z."/>
            <person name="Lewis L.O."/>
            <person name="Loesser-Casey K.E."/>
            <person name="Mitchell K.J."/>
        </authorList>
    </citation>
    <scope>NUCLEOTIDE SEQUENCE [LARGE SCALE GENOMIC DNA]</scope>
</reference>
<sequence length="141" mass="15852">MKELKAVVEMVSLGCVCTGTDYVNVGITAEENISILMHDDMGETVERIERQLTAEQTATFTDKITQLLLSMYQNTGVMGNMVERIVHDEINDIDLRIGHDVEQQEVLIELNGTGVILVLEQIEKIMDLIQKDRVKGNISFN</sequence>
<dbReference type="EMBL" id="KJ489401">
    <property type="protein sequence ID" value="AHZ10862.1"/>
    <property type="molecule type" value="Genomic_DNA"/>
</dbReference>
<dbReference type="RefSeq" id="YP_009036351.1">
    <property type="nucleotide sequence ID" value="NC_024211.1"/>
</dbReference>
<keyword evidence="2" id="KW-1185">Reference proteome</keyword>
<name>A0A024B386_9CAUD</name>
<dbReference type="Proteomes" id="UP000026906">
    <property type="component" value="Segment"/>
</dbReference>
<accession>A0A024B386</accession>
<dbReference type="GeneID" id="19525989"/>
<proteinExistence type="predicted"/>
<evidence type="ECO:0000313" key="2">
    <source>
        <dbReference type="Proteomes" id="UP000026906"/>
    </source>
</evidence>
<protein>
    <submittedName>
        <fullName evidence="1">Uncharacterized protein</fullName>
    </submittedName>
</protein>
<dbReference type="KEGG" id="vg:19525989"/>